<reference evidence="6" key="1">
    <citation type="submission" date="2022-12" db="EMBL/GenBank/DDBJ databases">
        <authorList>
            <person name="Petersen C."/>
        </authorList>
    </citation>
    <scope>NUCLEOTIDE SEQUENCE</scope>
    <source>
        <strain evidence="6">IBT 21472</strain>
    </source>
</reference>
<keyword evidence="4 5" id="KW-0472">Membrane</keyword>
<accession>A0A9W9Q5W9</accession>
<dbReference type="Pfam" id="PF00083">
    <property type="entry name" value="Sugar_tr"/>
    <property type="match status" value="1"/>
</dbReference>
<reference evidence="6" key="2">
    <citation type="journal article" date="2023" name="IMA Fungus">
        <title>Comparative genomic study of the Penicillium genus elucidates a diverse pangenome and 15 lateral gene transfer events.</title>
        <authorList>
            <person name="Petersen C."/>
            <person name="Sorensen T."/>
            <person name="Nielsen M.R."/>
            <person name="Sondergaard T.E."/>
            <person name="Sorensen J.L."/>
            <person name="Fitzpatrick D.A."/>
            <person name="Frisvad J.C."/>
            <person name="Nielsen K.L."/>
        </authorList>
    </citation>
    <scope>NUCLEOTIDE SEQUENCE</scope>
    <source>
        <strain evidence="6">IBT 21472</strain>
    </source>
</reference>
<feature type="transmembrane region" description="Helical" evidence="5">
    <location>
        <begin position="83"/>
        <end position="102"/>
    </location>
</feature>
<dbReference type="SUPFAM" id="SSF103473">
    <property type="entry name" value="MFS general substrate transporter"/>
    <property type="match status" value="1"/>
</dbReference>
<dbReference type="PANTHER" id="PTHR48022:SF79">
    <property type="entry name" value="LACTOSE PERMEASE, PUTATIVE (AFU_ORTHOLOGUE AFUA_6G01860)-RELATED"/>
    <property type="match status" value="1"/>
</dbReference>
<dbReference type="GO" id="GO:0016020">
    <property type="term" value="C:membrane"/>
    <property type="evidence" value="ECO:0007669"/>
    <property type="project" value="UniProtKB-SubCell"/>
</dbReference>
<dbReference type="AlphaFoldDB" id="A0A9W9Q5W9"/>
<sequence length="131" mass="14899">MTACTAHQKGNPVVGDLGIAFLYVFLVVFAFSWTPMQSLYPSEVLAYNDRAKGLAFMNLMVNMANVLNTYVPPIGIGNSGWRFYIMYICWDAFGILVIYLTFVETSGWNLEEIDQLFHSENPVKRSLQKQE</sequence>
<gene>
    <name evidence="6" type="ORF">N7476_002432</name>
</gene>
<keyword evidence="2 5" id="KW-0812">Transmembrane</keyword>
<evidence type="ECO:0000313" key="6">
    <source>
        <dbReference type="EMBL" id="KAJ5323832.1"/>
    </source>
</evidence>
<evidence type="ECO:0000256" key="3">
    <source>
        <dbReference type="ARBA" id="ARBA00022989"/>
    </source>
</evidence>
<evidence type="ECO:0000256" key="5">
    <source>
        <dbReference type="SAM" id="Phobius"/>
    </source>
</evidence>
<evidence type="ECO:0000256" key="1">
    <source>
        <dbReference type="ARBA" id="ARBA00004141"/>
    </source>
</evidence>
<dbReference type="InterPro" id="IPR050360">
    <property type="entry name" value="MFS_Sugar_Transporters"/>
</dbReference>
<organism evidence="6 7">
    <name type="scientific">Penicillium atrosanguineum</name>
    <dbReference type="NCBI Taxonomy" id="1132637"/>
    <lineage>
        <taxon>Eukaryota</taxon>
        <taxon>Fungi</taxon>
        <taxon>Dikarya</taxon>
        <taxon>Ascomycota</taxon>
        <taxon>Pezizomycotina</taxon>
        <taxon>Eurotiomycetes</taxon>
        <taxon>Eurotiomycetidae</taxon>
        <taxon>Eurotiales</taxon>
        <taxon>Aspergillaceae</taxon>
        <taxon>Penicillium</taxon>
    </lineage>
</organism>
<feature type="transmembrane region" description="Helical" evidence="5">
    <location>
        <begin position="53"/>
        <end position="71"/>
    </location>
</feature>
<dbReference type="PANTHER" id="PTHR48022">
    <property type="entry name" value="PLASTIDIC GLUCOSE TRANSPORTER 4"/>
    <property type="match status" value="1"/>
</dbReference>
<evidence type="ECO:0000313" key="7">
    <source>
        <dbReference type="Proteomes" id="UP001147746"/>
    </source>
</evidence>
<name>A0A9W9Q5W9_9EURO</name>
<evidence type="ECO:0000256" key="4">
    <source>
        <dbReference type="ARBA" id="ARBA00023136"/>
    </source>
</evidence>
<keyword evidence="7" id="KW-1185">Reference proteome</keyword>
<dbReference type="Proteomes" id="UP001147746">
    <property type="component" value="Unassembled WGS sequence"/>
</dbReference>
<feature type="transmembrane region" description="Helical" evidence="5">
    <location>
        <begin position="12"/>
        <end position="33"/>
    </location>
</feature>
<evidence type="ECO:0000256" key="2">
    <source>
        <dbReference type="ARBA" id="ARBA00022692"/>
    </source>
</evidence>
<dbReference type="InterPro" id="IPR036259">
    <property type="entry name" value="MFS_trans_sf"/>
</dbReference>
<dbReference type="GO" id="GO:0005351">
    <property type="term" value="F:carbohydrate:proton symporter activity"/>
    <property type="evidence" value="ECO:0007669"/>
    <property type="project" value="TreeGrafter"/>
</dbReference>
<protein>
    <submittedName>
        <fullName evidence="6">General substrate transporter</fullName>
    </submittedName>
</protein>
<dbReference type="InterPro" id="IPR005828">
    <property type="entry name" value="MFS_sugar_transport-like"/>
</dbReference>
<comment type="subcellular location">
    <subcellularLocation>
        <location evidence="1">Membrane</location>
        <topology evidence="1">Multi-pass membrane protein</topology>
    </subcellularLocation>
</comment>
<comment type="caution">
    <text evidence="6">The sequence shown here is derived from an EMBL/GenBank/DDBJ whole genome shotgun (WGS) entry which is preliminary data.</text>
</comment>
<keyword evidence="3 5" id="KW-1133">Transmembrane helix</keyword>
<dbReference type="Gene3D" id="1.20.1250.20">
    <property type="entry name" value="MFS general substrate transporter like domains"/>
    <property type="match status" value="1"/>
</dbReference>
<proteinExistence type="predicted"/>
<dbReference type="EMBL" id="JAPZBO010000002">
    <property type="protein sequence ID" value="KAJ5323832.1"/>
    <property type="molecule type" value="Genomic_DNA"/>
</dbReference>